<organism evidence="2 3">
    <name type="scientific">Henriciella pelagia</name>
    <dbReference type="NCBI Taxonomy" id="1977912"/>
    <lineage>
        <taxon>Bacteria</taxon>
        <taxon>Pseudomonadati</taxon>
        <taxon>Pseudomonadota</taxon>
        <taxon>Alphaproteobacteria</taxon>
        <taxon>Hyphomonadales</taxon>
        <taxon>Hyphomonadaceae</taxon>
        <taxon>Henriciella</taxon>
    </lineage>
</organism>
<keyword evidence="3" id="KW-1185">Reference proteome</keyword>
<dbReference type="PANTHER" id="PTHR21310:SF42">
    <property type="entry name" value="BIFUNCTIONAL AAC_APH"/>
    <property type="match status" value="1"/>
</dbReference>
<protein>
    <submittedName>
        <fullName evidence="2">Phosphotransferase</fullName>
    </submittedName>
</protein>
<dbReference type="Proteomes" id="UP000628854">
    <property type="component" value="Unassembled WGS sequence"/>
</dbReference>
<sequence length="294" mass="32260">MSNRPDIRLIRALVQSSFPDLAHAKIRSARTHGTDNYIYRIDNDLALRIARSDESAPALICREQVALKELNDLSLQTPKFLARGLLPKPDNRPWVICTWLEGKSAELAAYKATEADAKRLALFLLDLQGCRKEPASEPAPDNHWRGVGLAKRDTPTRKAIVTLSDEFDAAKLRRLWHASVNAASCPRRDYTWIHGDLHTGNLVVSEGALTGVIDWGLSAIGDPACDLMAGFTVFEGAARDAFANAMKASEADWLRGRGWALSTSVIALAHYRGGDTPIVARSRAILQNLLAETA</sequence>
<evidence type="ECO:0000313" key="3">
    <source>
        <dbReference type="Proteomes" id="UP000628854"/>
    </source>
</evidence>
<dbReference type="InterPro" id="IPR002575">
    <property type="entry name" value="Aminoglycoside_PTrfase"/>
</dbReference>
<proteinExistence type="predicted"/>
<name>A0ABQ1JJJ4_9PROT</name>
<evidence type="ECO:0000259" key="1">
    <source>
        <dbReference type="Pfam" id="PF01636"/>
    </source>
</evidence>
<dbReference type="Gene3D" id="3.30.200.20">
    <property type="entry name" value="Phosphorylase Kinase, domain 1"/>
    <property type="match status" value="1"/>
</dbReference>
<dbReference type="Pfam" id="PF01636">
    <property type="entry name" value="APH"/>
    <property type="match status" value="1"/>
</dbReference>
<gene>
    <name evidence="2" type="ORF">GCM10011503_19160</name>
</gene>
<comment type="caution">
    <text evidence="2">The sequence shown here is derived from an EMBL/GenBank/DDBJ whole genome shotgun (WGS) entry which is preliminary data.</text>
</comment>
<reference evidence="3" key="1">
    <citation type="journal article" date="2019" name="Int. J. Syst. Evol. Microbiol.">
        <title>The Global Catalogue of Microorganisms (GCM) 10K type strain sequencing project: providing services to taxonomists for standard genome sequencing and annotation.</title>
        <authorList>
            <consortium name="The Broad Institute Genomics Platform"/>
            <consortium name="The Broad Institute Genome Sequencing Center for Infectious Disease"/>
            <person name="Wu L."/>
            <person name="Ma J."/>
        </authorList>
    </citation>
    <scope>NUCLEOTIDE SEQUENCE [LARGE SCALE GENOMIC DNA]</scope>
    <source>
        <strain evidence="3">CGMCC 1.15928</strain>
    </source>
</reference>
<dbReference type="RefSeq" id="WP_084392544.1">
    <property type="nucleotide sequence ID" value="NZ_BMKF01000002.1"/>
</dbReference>
<dbReference type="EMBL" id="BMKF01000002">
    <property type="protein sequence ID" value="GGB70631.1"/>
    <property type="molecule type" value="Genomic_DNA"/>
</dbReference>
<dbReference type="Gene3D" id="3.90.1200.10">
    <property type="match status" value="1"/>
</dbReference>
<dbReference type="InterPro" id="IPR011009">
    <property type="entry name" value="Kinase-like_dom_sf"/>
</dbReference>
<evidence type="ECO:0000313" key="2">
    <source>
        <dbReference type="EMBL" id="GGB70631.1"/>
    </source>
</evidence>
<dbReference type="InterPro" id="IPR051678">
    <property type="entry name" value="AGP_Transferase"/>
</dbReference>
<accession>A0ABQ1JJJ4</accession>
<dbReference type="PANTHER" id="PTHR21310">
    <property type="entry name" value="AMINOGLYCOSIDE PHOSPHOTRANSFERASE-RELATED-RELATED"/>
    <property type="match status" value="1"/>
</dbReference>
<dbReference type="SUPFAM" id="SSF56112">
    <property type="entry name" value="Protein kinase-like (PK-like)"/>
    <property type="match status" value="1"/>
</dbReference>
<feature type="domain" description="Aminoglycoside phosphotransferase" evidence="1">
    <location>
        <begin position="31"/>
        <end position="259"/>
    </location>
</feature>